<dbReference type="EMBL" id="SNRW01013119">
    <property type="protein sequence ID" value="KAA6372979.1"/>
    <property type="molecule type" value="Genomic_DNA"/>
</dbReference>
<proteinExistence type="predicted"/>
<protein>
    <submittedName>
        <fullName evidence="1">Uncharacterized protein</fullName>
    </submittedName>
</protein>
<reference evidence="1 2" key="1">
    <citation type="submission" date="2019-03" db="EMBL/GenBank/DDBJ databases">
        <title>Single cell metagenomics reveals metabolic interactions within the superorganism composed of flagellate Streblomastix strix and complex community of Bacteroidetes bacteria on its surface.</title>
        <authorList>
            <person name="Treitli S.C."/>
            <person name="Kolisko M."/>
            <person name="Husnik F."/>
            <person name="Keeling P."/>
            <person name="Hampl V."/>
        </authorList>
    </citation>
    <scope>NUCLEOTIDE SEQUENCE [LARGE SCALE GENOMIC DNA]</scope>
    <source>
        <strain evidence="1">ST1C</strain>
    </source>
</reference>
<dbReference type="Proteomes" id="UP000324800">
    <property type="component" value="Unassembled WGS sequence"/>
</dbReference>
<accession>A0A5J4URH2</accession>
<evidence type="ECO:0000313" key="2">
    <source>
        <dbReference type="Proteomes" id="UP000324800"/>
    </source>
</evidence>
<sequence length="136" mass="15407">MNILDLSALVVEREHEQPDLHAEQPPPVPENQLAKNDAVLPFMKNLLNQIARTIKEQQHQQQIASAQLIIEQYFDEKVADYNPTGKFPSKYELEALQVRIQVTLGLEINKKGAVKKACDLDQQFKADDCQLAVDCP</sequence>
<name>A0A5J4URH2_9EUKA</name>
<dbReference type="AlphaFoldDB" id="A0A5J4URH2"/>
<comment type="caution">
    <text evidence="1">The sequence shown here is derived from an EMBL/GenBank/DDBJ whole genome shotgun (WGS) entry which is preliminary data.</text>
</comment>
<evidence type="ECO:0000313" key="1">
    <source>
        <dbReference type="EMBL" id="KAA6372979.1"/>
    </source>
</evidence>
<gene>
    <name evidence="1" type="ORF">EZS28_031495</name>
</gene>
<organism evidence="1 2">
    <name type="scientific">Streblomastix strix</name>
    <dbReference type="NCBI Taxonomy" id="222440"/>
    <lineage>
        <taxon>Eukaryota</taxon>
        <taxon>Metamonada</taxon>
        <taxon>Preaxostyla</taxon>
        <taxon>Oxymonadida</taxon>
        <taxon>Streblomastigidae</taxon>
        <taxon>Streblomastix</taxon>
    </lineage>
</organism>